<dbReference type="GO" id="GO:0045259">
    <property type="term" value="C:proton-transporting ATP synthase complex"/>
    <property type="evidence" value="ECO:0007669"/>
    <property type="project" value="UniProtKB-KW"/>
</dbReference>
<keyword evidence="6 12" id="KW-0812">Transmembrane</keyword>
<reference evidence="13" key="2">
    <citation type="journal article" date="2018" name="Int. J. Biol. Macromol.">
        <title>Higher tRNA gene duplication in mitogenomes of praying mantises (Dictyoptera, Mantodea) and the phylogeny within Mantodea.</title>
        <authorList>
            <person name="Zhang L.-P."/>
            <person name="Yu D.-N."/>
            <person name="Storey K.B."/>
            <person name="Cheng H.-Y."/>
            <person name="Zhang J.-Y."/>
        </authorList>
    </citation>
    <scope>NUCLEOTIDE SEQUENCE</scope>
</reference>
<keyword evidence="10 12" id="KW-0496">Mitochondrion</keyword>
<evidence type="ECO:0000256" key="9">
    <source>
        <dbReference type="ARBA" id="ARBA00023065"/>
    </source>
</evidence>
<evidence type="ECO:0000256" key="4">
    <source>
        <dbReference type="ARBA" id="ARBA00022448"/>
    </source>
</evidence>
<geneLocation type="mitochondrion" evidence="13"/>
<comment type="subunit">
    <text evidence="3">F-type ATPases have 2 components, CF(1) - the catalytic core - and CF(0) - the membrane proton channel.</text>
</comment>
<evidence type="ECO:0000256" key="12">
    <source>
        <dbReference type="RuleBase" id="RU003661"/>
    </source>
</evidence>
<name>A0A343UML5_9NEOP</name>
<keyword evidence="4 12" id="KW-0813">Transport</keyword>
<evidence type="ECO:0000256" key="11">
    <source>
        <dbReference type="ARBA" id="ARBA00023136"/>
    </source>
</evidence>
<dbReference type="InterPro" id="IPR001421">
    <property type="entry name" value="ATP8_metazoa"/>
</dbReference>
<keyword evidence="11" id="KW-0472">Membrane</keyword>
<comment type="subcellular location">
    <subcellularLocation>
        <location evidence="1 12">Mitochondrion membrane</location>
        <topology evidence="1 12">Single-pass membrane protein</topology>
    </subcellularLocation>
</comment>
<evidence type="ECO:0000256" key="3">
    <source>
        <dbReference type="ARBA" id="ARBA00011291"/>
    </source>
</evidence>
<evidence type="ECO:0000256" key="1">
    <source>
        <dbReference type="ARBA" id="ARBA00004304"/>
    </source>
</evidence>
<dbReference type="GO" id="GO:0031966">
    <property type="term" value="C:mitochondrial membrane"/>
    <property type="evidence" value="ECO:0007669"/>
    <property type="project" value="UniProtKB-SubCell"/>
</dbReference>
<evidence type="ECO:0000256" key="8">
    <source>
        <dbReference type="ARBA" id="ARBA00022989"/>
    </source>
</evidence>
<evidence type="ECO:0000256" key="6">
    <source>
        <dbReference type="ARBA" id="ARBA00022692"/>
    </source>
</evidence>
<keyword evidence="9 12" id="KW-0406">Ion transport</keyword>
<dbReference type="Pfam" id="PF00895">
    <property type="entry name" value="ATP-synt_8"/>
    <property type="match status" value="1"/>
</dbReference>
<dbReference type="AlphaFoldDB" id="A0A343UML5"/>
<organism evidence="13">
    <name type="scientific">Stenotoxodera porioni</name>
    <dbReference type="NCBI Taxonomy" id="444995"/>
    <lineage>
        <taxon>Eukaryota</taxon>
        <taxon>Metazoa</taxon>
        <taxon>Ecdysozoa</taxon>
        <taxon>Arthropoda</taxon>
        <taxon>Hexapoda</taxon>
        <taxon>Insecta</taxon>
        <taxon>Pterygota</taxon>
        <taxon>Neoptera</taxon>
        <taxon>Polyneoptera</taxon>
        <taxon>Dictyoptera</taxon>
        <taxon>Mantodea</taxon>
        <taxon>Eumantodea</taxon>
        <taxon>Eremiaphiloidea</taxon>
        <taxon>Toxoderidae</taxon>
        <taxon>Toxoderinae</taxon>
        <taxon>Stenotoxodera</taxon>
    </lineage>
</organism>
<accession>A0A343UML5</accession>
<dbReference type="EMBL" id="KY689118">
    <property type="protein sequence ID" value="AVE15515.1"/>
    <property type="molecule type" value="Genomic_DNA"/>
</dbReference>
<keyword evidence="5 12" id="KW-0138">CF(0)</keyword>
<evidence type="ECO:0000256" key="2">
    <source>
        <dbReference type="ARBA" id="ARBA00008892"/>
    </source>
</evidence>
<comment type="similarity">
    <text evidence="2 12">Belongs to the ATPase protein 8 family.</text>
</comment>
<evidence type="ECO:0000256" key="5">
    <source>
        <dbReference type="ARBA" id="ARBA00022547"/>
    </source>
</evidence>
<dbReference type="GO" id="GO:0015986">
    <property type="term" value="P:proton motive force-driven ATP synthesis"/>
    <property type="evidence" value="ECO:0007669"/>
    <property type="project" value="InterPro"/>
</dbReference>
<keyword evidence="8" id="KW-1133">Transmembrane helix</keyword>
<sequence length="52" mass="6551">MPQMMPLNWLMLFTFFFLLLFLLNMLNYYTISNKKLKDWSKKQVMSLLNWKW</sequence>
<gene>
    <name evidence="13" type="primary">ATP8</name>
</gene>
<protein>
    <recommendedName>
        <fullName evidence="12">ATP synthase complex subunit 8</fullName>
    </recommendedName>
</protein>
<reference evidence="13" key="1">
    <citation type="submission" date="2017-02" db="EMBL/GenBank/DDBJ databases">
        <authorList>
            <person name="Peterson S.W."/>
        </authorList>
    </citation>
    <scope>NUCLEOTIDE SEQUENCE</scope>
</reference>
<evidence type="ECO:0000256" key="10">
    <source>
        <dbReference type="ARBA" id="ARBA00023128"/>
    </source>
</evidence>
<dbReference type="GO" id="GO:0015078">
    <property type="term" value="F:proton transmembrane transporter activity"/>
    <property type="evidence" value="ECO:0007669"/>
    <property type="project" value="InterPro"/>
</dbReference>
<keyword evidence="7 12" id="KW-0375">Hydrogen ion transport</keyword>
<evidence type="ECO:0000256" key="7">
    <source>
        <dbReference type="ARBA" id="ARBA00022781"/>
    </source>
</evidence>
<proteinExistence type="inferred from homology"/>
<evidence type="ECO:0000313" key="13">
    <source>
        <dbReference type="EMBL" id="AVE15515.1"/>
    </source>
</evidence>